<feature type="region of interest" description="Disordered" evidence="1">
    <location>
        <begin position="241"/>
        <end position="283"/>
    </location>
</feature>
<dbReference type="RefSeq" id="XP_030981377.1">
    <property type="nucleotide sequence ID" value="XM_031127830.1"/>
</dbReference>
<dbReference type="PANTHER" id="PTHR47190:SF1">
    <property type="entry name" value="GLUCOSE-METHANOL-CHOLINE OXIDOREDUCTASE N-TERMINAL DOMAIN-CONTAINING PROTEIN"/>
    <property type="match status" value="1"/>
</dbReference>
<dbReference type="InterPro" id="IPR053208">
    <property type="entry name" value="GMC_Oxidoreductase_CD"/>
</dbReference>
<sequence>MGYYTDHLKPQAASTRLLRAITNLLSFQIIALNLAFPVLAAPAPKEPTSDKTSTTTPFTEPATSIPMQRFFGARTSFALGIALPTAQNSTSFIGQMSFPLGNGVGWGAMGFTGSMEGNFILAVWPDGKGGVTASFRQATNEDDPPEVTGKFKVRPIAKGVVVNNTALTYTFLCENCLDATLGLGVEQTAADAVMGWALSHKAVQNPTDPGAFLAFHEQGFGPFTARLAQAKAPDDVFNAVAATAGEPAQSSRKARAPTPGAFENGSGDESGGNSGDDSDSDSD</sequence>
<name>A0A6P8B2H8_PYRGI</name>
<evidence type="ECO:0000256" key="1">
    <source>
        <dbReference type="SAM" id="MobiDB-lite"/>
    </source>
</evidence>
<dbReference type="Proteomes" id="UP000515153">
    <property type="component" value="Unplaced"/>
</dbReference>
<dbReference type="Pfam" id="PF16010">
    <property type="entry name" value="CDH-cyt"/>
    <property type="match status" value="1"/>
</dbReference>
<dbReference type="Gene3D" id="2.60.40.1210">
    <property type="entry name" value="Cellobiose dehydrogenase, cytochrome domain"/>
    <property type="match status" value="1"/>
</dbReference>
<keyword evidence="2" id="KW-0812">Transmembrane</keyword>
<feature type="domain" description="Cellobiose dehydrogenase-like cytochrome" evidence="3">
    <location>
        <begin position="58"/>
        <end position="233"/>
    </location>
</feature>
<evidence type="ECO:0000313" key="5">
    <source>
        <dbReference type="RefSeq" id="XP_030981377.1"/>
    </source>
</evidence>
<proteinExistence type="predicted"/>
<protein>
    <recommendedName>
        <fullName evidence="3">Cellobiose dehydrogenase-like cytochrome domain-containing protein</fullName>
    </recommendedName>
</protein>
<dbReference type="AlphaFoldDB" id="A0A6P8B2H8"/>
<organism evidence="4 5">
    <name type="scientific">Pyricularia grisea</name>
    <name type="common">Crabgrass-specific blast fungus</name>
    <name type="synonym">Magnaporthe grisea</name>
    <dbReference type="NCBI Taxonomy" id="148305"/>
    <lineage>
        <taxon>Eukaryota</taxon>
        <taxon>Fungi</taxon>
        <taxon>Dikarya</taxon>
        <taxon>Ascomycota</taxon>
        <taxon>Pezizomycotina</taxon>
        <taxon>Sordariomycetes</taxon>
        <taxon>Sordariomycetidae</taxon>
        <taxon>Magnaporthales</taxon>
        <taxon>Pyriculariaceae</taxon>
        <taxon>Pyricularia</taxon>
    </lineage>
</organism>
<reference evidence="5" key="2">
    <citation type="submission" date="2019-10" db="EMBL/GenBank/DDBJ databases">
        <authorList>
            <consortium name="NCBI Genome Project"/>
        </authorList>
    </citation>
    <scope>NUCLEOTIDE SEQUENCE</scope>
    <source>
        <strain evidence="5">NI907</strain>
    </source>
</reference>
<evidence type="ECO:0000313" key="4">
    <source>
        <dbReference type="Proteomes" id="UP000515153"/>
    </source>
</evidence>
<evidence type="ECO:0000259" key="3">
    <source>
        <dbReference type="Pfam" id="PF16010"/>
    </source>
</evidence>
<dbReference type="GeneID" id="41962739"/>
<reference evidence="5" key="3">
    <citation type="submission" date="2025-08" db="UniProtKB">
        <authorList>
            <consortium name="RefSeq"/>
        </authorList>
    </citation>
    <scope>IDENTIFICATION</scope>
    <source>
        <strain evidence="5">NI907</strain>
    </source>
</reference>
<feature type="transmembrane region" description="Helical" evidence="2">
    <location>
        <begin position="20"/>
        <end position="41"/>
    </location>
</feature>
<gene>
    <name evidence="5" type="ORF">PgNI_07824</name>
</gene>
<dbReference type="CDD" id="cd09630">
    <property type="entry name" value="CDH_like_cytochrome"/>
    <property type="match status" value="1"/>
</dbReference>
<dbReference type="PANTHER" id="PTHR47190">
    <property type="entry name" value="DEHYDROGENASE, PUTATIVE-RELATED"/>
    <property type="match status" value="1"/>
</dbReference>
<evidence type="ECO:0000256" key="2">
    <source>
        <dbReference type="SAM" id="Phobius"/>
    </source>
</evidence>
<reference evidence="5" key="1">
    <citation type="journal article" date="2019" name="Mol. Biol. Evol.">
        <title>Blast fungal genomes show frequent chromosomal changes, gene gains and losses, and effector gene turnover.</title>
        <authorList>
            <person name="Gomez Luciano L.B."/>
            <person name="Jason Tsai I."/>
            <person name="Chuma I."/>
            <person name="Tosa Y."/>
            <person name="Chen Y.H."/>
            <person name="Li J.Y."/>
            <person name="Li M.Y."/>
            <person name="Jade Lu M.Y."/>
            <person name="Nakayashiki H."/>
            <person name="Li W.H."/>
        </authorList>
    </citation>
    <scope>NUCLEOTIDE SEQUENCE</scope>
    <source>
        <strain evidence="5">NI907</strain>
    </source>
</reference>
<keyword evidence="2" id="KW-1133">Transmembrane helix</keyword>
<keyword evidence="2" id="KW-0472">Membrane</keyword>
<dbReference type="KEGG" id="pgri:PgNI_07824"/>
<dbReference type="SUPFAM" id="SSF49344">
    <property type="entry name" value="CBD9-like"/>
    <property type="match status" value="1"/>
</dbReference>
<keyword evidence="4" id="KW-1185">Reference proteome</keyword>
<dbReference type="InterPro" id="IPR015920">
    <property type="entry name" value="Cellobiose_DH-like_cyt"/>
</dbReference>
<accession>A0A6P8B2H8</accession>